<proteinExistence type="predicted"/>
<dbReference type="Proteomes" id="UP000800200">
    <property type="component" value="Unassembled WGS sequence"/>
</dbReference>
<reference evidence="1" key="1">
    <citation type="journal article" date="2020" name="Stud. Mycol.">
        <title>101 Dothideomycetes genomes: a test case for predicting lifestyles and emergence of pathogens.</title>
        <authorList>
            <person name="Haridas S."/>
            <person name="Albert R."/>
            <person name="Binder M."/>
            <person name="Bloem J."/>
            <person name="Labutti K."/>
            <person name="Salamov A."/>
            <person name="Andreopoulos B."/>
            <person name="Baker S."/>
            <person name="Barry K."/>
            <person name="Bills G."/>
            <person name="Bluhm B."/>
            <person name="Cannon C."/>
            <person name="Castanera R."/>
            <person name="Culley D."/>
            <person name="Daum C."/>
            <person name="Ezra D."/>
            <person name="Gonzalez J."/>
            <person name="Henrissat B."/>
            <person name="Kuo A."/>
            <person name="Liang C."/>
            <person name="Lipzen A."/>
            <person name="Lutzoni F."/>
            <person name="Magnuson J."/>
            <person name="Mondo S."/>
            <person name="Nolan M."/>
            <person name="Ohm R."/>
            <person name="Pangilinan J."/>
            <person name="Park H.-J."/>
            <person name="Ramirez L."/>
            <person name="Alfaro M."/>
            <person name="Sun H."/>
            <person name="Tritt A."/>
            <person name="Yoshinaga Y."/>
            <person name="Zwiers L.-H."/>
            <person name="Turgeon B."/>
            <person name="Goodwin S."/>
            <person name="Spatafora J."/>
            <person name="Crous P."/>
            <person name="Grigoriev I."/>
        </authorList>
    </citation>
    <scope>NUCLEOTIDE SEQUENCE</scope>
    <source>
        <strain evidence="1">CBS 207.26</strain>
    </source>
</reference>
<sequence length="73" mass="8132">MEGGIPWDYIDYYGLTFDHLVPANDPNPEVLAISIIEVDNDGGAFANEVLFVSNRSDRIHREESTCSAKMLSD</sequence>
<gene>
    <name evidence="1" type="ORF">K469DRAFT_204909</name>
</gene>
<evidence type="ECO:0000313" key="2">
    <source>
        <dbReference type="Proteomes" id="UP000800200"/>
    </source>
</evidence>
<evidence type="ECO:0000313" key="1">
    <source>
        <dbReference type="EMBL" id="KAF2183588.1"/>
    </source>
</evidence>
<dbReference type="AlphaFoldDB" id="A0A6A6DZF6"/>
<dbReference type="OrthoDB" id="5150140at2759"/>
<accession>A0A6A6DZF6</accession>
<name>A0A6A6DZF6_9PEZI</name>
<protein>
    <submittedName>
        <fullName evidence="1">Uncharacterized protein</fullName>
    </submittedName>
</protein>
<keyword evidence="2" id="KW-1185">Reference proteome</keyword>
<organism evidence="1 2">
    <name type="scientific">Zopfia rhizophila CBS 207.26</name>
    <dbReference type="NCBI Taxonomy" id="1314779"/>
    <lineage>
        <taxon>Eukaryota</taxon>
        <taxon>Fungi</taxon>
        <taxon>Dikarya</taxon>
        <taxon>Ascomycota</taxon>
        <taxon>Pezizomycotina</taxon>
        <taxon>Dothideomycetes</taxon>
        <taxon>Dothideomycetes incertae sedis</taxon>
        <taxon>Zopfiaceae</taxon>
        <taxon>Zopfia</taxon>
    </lineage>
</organism>
<dbReference type="EMBL" id="ML994641">
    <property type="protein sequence ID" value="KAF2183588.1"/>
    <property type="molecule type" value="Genomic_DNA"/>
</dbReference>